<name>A0A5D2GE42_GOSDA</name>
<keyword evidence="1" id="KW-0472">Membrane</keyword>
<evidence type="ECO:0000313" key="2">
    <source>
        <dbReference type="EMBL" id="TYH15626.1"/>
    </source>
</evidence>
<feature type="transmembrane region" description="Helical" evidence="1">
    <location>
        <begin position="53"/>
        <end position="74"/>
    </location>
</feature>
<keyword evidence="3" id="KW-1185">Reference proteome</keyword>
<gene>
    <name evidence="2" type="ORF">ES288_A05G057000v1</name>
</gene>
<dbReference type="EMBL" id="CM017692">
    <property type="protein sequence ID" value="TYH15626.1"/>
    <property type="molecule type" value="Genomic_DNA"/>
</dbReference>
<accession>A0A5D2GE42</accession>
<evidence type="ECO:0000256" key="1">
    <source>
        <dbReference type="SAM" id="Phobius"/>
    </source>
</evidence>
<keyword evidence="1" id="KW-0812">Transmembrane</keyword>
<protein>
    <submittedName>
        <fullName evidence="2">Uncharacterized protein</fullName>
    </submittedName>
</protein>
<sequence length="79" mass="8863">MKMAIGGVAIVATLGYFALYSNKKPEASAKDVAKVTAWKHPTTLVSSYLKPTLAAIFMHRYFPSFCFLIFHIFLSNYLI</sequence>
<organism evidence="2 3">
    <name type="scientific">Gossypium darwinii</name>
    <name type="common">Darwin's cotton</name>
    <name type="synonym">Gossypium barbadense var. darwinii</name>
    <dbReference type="NCBI Taxonomy" id="34276"/>
    <lineage>
        <taxon>Eukaryota</taxon>
        <taxon>Viridiplantae</taxon>
        <taxon>Streptophyta</taxon>
        <taxon>Embryophyta</taxon>
        <taxon>Tracheophyta</taxon>
        <taxon>Spermatophyta</taxon>
        <taxon>Magnoliopsida</taxon>
        <taxon>eudicotyledons</taxon>
        <taxon>Gunneridae</taxon>
        <taxon>Pentapetalae</taxon>
        <taxon>rosids</taxon>
        <taxon>malvids</taxon>
        <taxon>Malvales</taxon>
        <taxon>Malvaceae</taxon>
        <taxon>Malvoideae</taxon>
        <taxon>Gossypium</taxon>
    </lineage>
</organism>
<proteinExistence type="predicted"/>
<reference evidence="2 3" key="1">
    <citation type="submission" date="2019-06" db="EMBL/GenBank/DDBJ databases">
        <title>WGS assembly of Gossypium darwinii.</title>
        <authorList>
            <person name="Chen Z.J."/>
            <person name="Sreedasyam A."/>
            <person name="Ando A."/>
            <person name="Song Q."/>
            <person name="De L."/>
            <person name="Hulse-Kemp A."/>
            <person name="Ding M."/>
            <person name="Ye W."/>
            <person name="Kirkbride R."/>
            <person name="Jenkins J."/>
            <person name="Plott C."/>
            <person name="Lovell J."/>
            <person name="Lin Y.-M."/>
            <person name="Vaughn R."/>
            <person name="Liu B."/>
            <person name="Li W."/>
            <person name="Simpson S."/>
            <person name="Scheffler B."/>
            <person name="Saski C."/>
            <person name="Grover C."/>
            <person name="Hu G."/>
            <person name="Conover J."/>
            <person name="Carlson J."/>
            <person name="Shu S."/>
            <person name="Boston L."/>
            <person name="Williams M."/>
            <person name="Peterson D."/>
            <person name="Mcgee K."/>
            <person name="Jones D."/>
            <person name="Wendel J."/>
            <person name="Stelly D."/>
            <person name="Grimwood J."/>
            <person name="Schmutz J."/>
        </authorList>
    </citation>
    <scope>NUCLEOTIDE SEQUENCE [LARGE SCALE GENOMIC DNA]</scope>
    <source>
        <strain evidence="2">1808015.09</strain>
    </source>
</reference>
<evidence type="ECO:0000313" key="3">
    <source>
        <dbReference type="Proteomes" id="UP000323506"/>
    </source>
</evidence>
<dbReference type="AlphaFoldDB" id="A0A5D2GE42"/>
<dbReference type="Proteomes" id="UP000323506">
    <property type="component" value="Chromosome A05"/>
</dbReference>
<keyword evidence="1" id="KW-1133">Transmembrane helix</keyword>